<proteinExistence type="predicted"/>
<dbReference type="Proteomes" id="UP001172083">
    <property type="component" value="Unassembled WGS sequence"/>
</dbReference>
<comment type="caution">
    <text evidence="2">The sequence shown here is derived from an EMBL/GenBank/DDBJ whole genome shotgun (WGS) entry which is preliminary data.</text>
</comment>
<keyword evidence="3" id="KW-1185">Reference proteome</keyword>
<dbReference type="RefSeq" id="WP_346757988.1">
    <property type="nucleotide sequence ID" value="NZ_JAUJEB010000001.1"/>
</dbReference>
<keyword evidence="1" id="KW-1133">Transmembrane helix</keyword>
<keyword evidence="1" id="KW-0812">Transmembrane</keyword>
<sequence>MPSSEKKHSDRRPDKRRANQLKNYARYSGLGFQLLVSLLLGFFIGQKLDHWVGTKNPWFTISLIFLAFFASMVYLIKKLPK</sequence>
<evidence type="ECO:0000256" key="1">
    <source>
        <dbReference type="SAM" id="Phobius"/>
    </source>
</evidence>
<evidence type="ECO:0000313" key="3">
    <source>
        <dbReference type="Proteomes" id="UP001172083"/>
    </source>
</evidence>
<feature type="transmembrane region" description="Helical" evidence="1">
    <location>
        <begin position="24"/>
        <end position="45"/>
    </location>
</feature>
<dbReference type="InterPro" id="IPR032820">
    <property type="entry name" value="ATPase_put"/>
</dbReference>
<dbReference type="EMBL" id="JAUJEB010000001">
    <property type="protein sequence ID" value="MDN5212671.1"/>
    <property type="molecule type" value="Genomic_DNA"/>
</dbReference>
<dbReference type="Pfam" id="PF09527">
    <property type="entry name" value="ATPase_gene1"/>
    <property type="match status" value="1"/>
</dbReference>
<accession>A0ABT8L5Z9</accession>
<feature type="transmembrane region" description="Helical" evidence="1">
    <location>
        <begin position="57"/>
        <end position="76"/>
    </location>
</feature>
<evidence type="ECO:0000313" key="2">
    <source>
        <dbReference type="EMBL" id="MDN5212671.1"/>
    </source>
</evidence>
<protein>
    <submittedName>
        <fullName evidence="2">AtpZ/AtpI family protein</fullName>
    </submittedName>
</protein>
<keyword evidence="1" id="KW-0472">Membrane</keyword>
<reference evidence="2" key="1">
    <citation type="submission" date="2023-06" db="EMBL/GenBank/DDBJ databases">
        <title>Genomic of Agaribacillus aureum.</title>
        <authorList>
            <person name="Wang G."/>
        </authorList>
    </citation>
    <scope>NUCLEOTIDE SEQUENCE</scope>
    <source>
        <strain evidence="2">BMA12</strain>
    </source>
</reference>
<name>A0ABT8L5Z9_9BACT</name>
<gene>
    <name evidence="2" type="ORF">QQ020_11465</name>
</gene>
<organism evidence="2 3">
    <name type="scientific">Agaribacillus aureus</name>
    <dbReference type="NCBI Taxonomy" id="3051825"/>
    <lineage>
        <taxon>Bacteria</taxon>
        <taxon>Pseudomonadati</taxon>
        <taxon>Bacteroidota</taxon>
        <taxon>Cytophagia</taxon>
        <taxon>Cytophagales</taxon>
        <taxon>Splendidivirgaceae</taxon>
        <taxon>Agaribacillus</taxon>
    </lineage>
</organism>